<comment type="similarity">
    <text evidence="1 3">Belongs to the N-Me-Phe pilin family.</text>
</comment>
<dbReference type="PANTHER" id="PTHR30093:SF34">
    <property type="entry name" value="PREPILIN PEPTIDASE-DEPENDENT PROTEIN D"/>
    <property type="match status" value="1"/>
</dbReference>
<gene>
    <name evidence="5" type="ORF">AACH11_15430</name>
</gene>
<dbReference type="InterPro" id="IPR001082">
    <property type="entry name" value="Pilin"/>
</dbReference>
<accession>A0ABU9BBS2</accession>
<keyword evidence="4" id="KW-0812">Transmembrane</keyword>
<dbReference type="EMBL" id="JBBUTF010000014">
    <property type="protein sequence ID" value="MEK8027355.1"/>
    <property type="molecule type" value="Genomic_DNA"/>
</dbReference>
<evidence type="ECO:0000256" key="1">
    <source>
        <dbReference type="ARBA" id="ARBA00005233"/>
    </source>
</evidence>
<dbReference type="Pfam" id="PF00114">
    <property type="entry name" value="Pilin"/>
    <property type="match status" value="1"/>
</dbReference>
<dbReference type="Gene3D" id="3.30.700.10">
    <property type="entry name" value="Glycoprotein, Type 4 Pilin"/>
    <property type="match status" value="1"/>
</dbReference>
<evidence type="ECO:0000313" key="6">
    <source>
        <dbReference type="Proteomes" id="UP001368500"/>
    </source>
</evidence>
<evidence type="ECO:0000256" key="3">
    <source>
        <dbReference type="RuleBase" id="RU000389"/>
    </source>
</evidence>
<keyword evidence="4" id="KW-1133">Transmembrane helix</keyword>
<dbReference type="RefSeq" id="WP_341375139.1">
    <property type="nucleotide sequence ID" value="NZ_JBBUTF010000014.1"/>
</dbReference>
<keyword evidence="2" id="KW-0488">Methylation</keyword>
<evidence type="ECO:0000256" key="2">
    <source>
        <dbReference type="ARBA" id="ARBA00022481"/>
    </source>
</evidence>
<organism evidence="5 6">
    <name type="scientific">Pseudaquabacterium rugosum</name>
    <dbReference type="NCBI Taxonomy" id="2984194"/>
    <lineage>
        <taxon>Bacteria</taxon>
        <taxon>Pseudomonadati</taxon>
        <taxon>Pseudomonadota</taxon>
        <taxon>Betaproteobacteria</taxon>
        <taxon>Burkholderiales</taxon>
        <taxon>Sphaerotilaceae</taxon>
        <taxon>Pseudaquabacterium</taxon>
    </lineage>
</organism>
<keyword evidence="6" id="KW-1185">Reference proteome</keyword>
<proteinExistence type="inferred from homology"/>
<evidence type="ECO:0000313" key="5">
    <source>
        <dbReference type="EMBL" id="MEK8027355.1"/>
    </source>
</evidence>
<name>A0ABU9BBS2_9BURK</name>
<dbReference type="SUPFAM" id="SSF54523">
    <property type="entry name" value="Pili subunits"/>
    <property type="match status" value="1"/>
</dbReference>
<dbReference type="NCBIfam" id="TIGR02532">
    <property type="entry name" value="IV_pilin_GFxxxE"/>
    <property type="match status" value="1"/>
</dbReference>
<dbReference type="Pfam" id="PF07963">
    <property type="entry name" value="N_methyl"/>
    <property type="match status" value="1"/>
</dbReference>
<dbReference type="InterPro" id="IPR045584">
    <property type="entry name" value="Pilin-like"/>
</dbReference>
<keyword evidence="4" id="KW-0472">Membrane</keyword>
<dbReference type="Proteomes" id="UP001368500">
    <property type="component" value="Unassembled WGS sequence"/>
</dbReference>
<reference evidence="5 6" key="1">
    <citation type="submission" date="2024-04" db="EMBL/GenBank/DDBJ databases">
        <title>Novel species of the genus Ideonella isolated from streams.</title>
        <authorList>
            <person name="Lu H."/>
        </authorList>
    </citation>
    <scope>NUCLEOTIDE SEQUENCE [LARGE SCALE GENOMIC DNA]</scope>
    <source>
        <strain evidence="5 6">BYS139W</strain>
    </source>
</reference>
<dbReference type="PROSITE" id="PS00409">
    <property type="entry name" value="PROKAR_NTER_METHYL"/>
    <property type="match status" value="1"/>
</dbReference>
<comment type="caution">
    <text evidence="5">The sequence shown here is derived from an EMBL/GenBank/DDBJ whole genome shotgun (WGS) entry which is preliminary data.</text>
</comment>
<dbReference type="PANTHER" id="PTHR30093">
    <property type="entry name" value="GENERAL SECRETION PATHWAY PROTEIN G"/>
    <property type="match status" value="1"/>
</dbReference>
<sequence>MKKLHTLNRQVRRGFTLIELMIVVAIVGILAAVALPAYQDYTVRSRVSESLGLAEPMKHTVAENLTTAASGATSGRCLGVDAVGSTTTAASLNTQSIACTDASGALTIITTEKAGSVTMALTPTLESGIVKWVCQVSVVAKNKFVPAECRRAS</sequence>
<evidence type="ECO:0000256" key="4">
    <source>
        <dbReference type="SAM" id="Phobius"/>
    </source>
</evidence>
<keyword evidence="3" id="KW-0281">Fimbrium</keyword>
<dbReference type="InterPro" id="IPR012902">
    <property type="entry name" value="N_methyl_site"/>
</dbReference>
<protein>
    <submittedName>
        <fullName evidence="5">Pilin</fullName>
    </submittedName>
</protein>
<feature type="transmembrane region" description="Helical" evidence="4">
    <location>
        <begin position="20"/>
        <end position="38"/>
    </location>
</feature>